<accession>A0A3M7PQA7</accession>
<evidence type="ECO:0008006" key="3">
    <source>
        <dbReference type="Google" id="ProtNLM"/>
    </source>
</evidence>
<name>A0A3M7PQA7_BRAPC</name>
<dbReference type="EMBL" id="REGN01009375">
    <property type="protein sequence ID" value="RNA01306.1"/>
    <property type="molecule type" value="Genomic_DNA"/>
</dbReference>
<dbReference type="Proteomes" id="UP000276133">
    <property type="component" value="Unassembled WGS sequence"/>
</dbReference>
<dbReference type="OrthoDB" id="10479644at2759"/>
<comment type="caution">
    <text evidence="1">The sequence shown here is derived from an EMBL/GenBank/DDBJ whole genome shotgun (WGS) entry which is preliminary data.</text>
</comment>
<protein>
    <recommendedName>
        <fullName evidence="3">FLYWCH-type domain-containing protein</fullName>
    </recommendedName>
</protein>
<evidence type="ECO:0000313" key="2">
    <source>
        <dbReference type="Proteomes" id="UP000276133"/>
    </source>
</evidence>
<keyword evidence="2" id="KW-1185">Reference proteome</keyword>
<evidence type="ECO:0000313" key="1">
    <source>
        <dbReference type="EMBL" id="RNA01306.1"/>
    </source>
</evidence>
<gene>
    <name evidence="1" type="ORF">BpHYR1_024588</name>
</gene>
<dbReference type="AlphaFoldDB" id="A0A3M7PQA7"/>
<reference evidence="1 2" key="1">
    <citation type="journal article" date="2018" name="Sci. Rep.">
        <title>Genomic signatures of local adaptation to the degree of environmental predictability in rotifers.</title>
        <authorList>
            <person name="Franch-Gras L."/>
            <person name="Hahn C."/>
            <person name="Garcia-Roger E.M."/>
            <person name="Carmona M.J."/>
            <person name="Serra M."/>
            <person name="Gomez A."/>
        </authorList>
    </citation>
    <scope>NUCLEOTIDE SEQUENCE [LARGE SCALE GENOMIC DNA]</scope>
    <source>
        <strain evidence="1">HYR1</strain>
    </source>
</reference>
<sequence>MQKQIANGQIHGGSFIFKFQDDKKFRYYCSQQKNGCRAALYLELTEGSKGACFISHEQHSNHKESIKKYQKIDESDLVNQKIWEYDNLNLNPESIKHKLIQLGLNPP</sequence>
<proteinExistence type="predicted"/>
<organism evidence="1 2">
    <name type="scientific">Brachionus plicatilis</name>
    <name type="common">Marine rotifer</name>
    <name type="synonym">Brachionus muelleri</name>
    <dbReference type="NCBI Taxonomy" id="10195"/>
    <lineage>
        <taxon>Eukaryota</taxon>
        <taxon>Metazoa</taxon>
        <taxon>Spiralia</taxon>
        <taxon>Gnathifera</taxon>
        <taxon>Rotifera</taxon>
        <taxon>Eurotatoria</taxon>
        <taxon>Monogononta</taxon>
        <taxon>Pseudotrocha</taxon>
        <taxon>Ploima</taxon>
        <taxon>Brachionidae</taxon>
        <taxon>Brachionus</taxon>
    </lineage>
</organism>